<dbReference type="VEuPathDB" id="FungiDB:PV09_05539"/>
<keyword evidence="2" id="KW-0539">Nucleus</keyword>
<dbReference type="GO" id="GO:0000981">
    <property type="term" value="F:DNA-binding transcription factor activity, RNA polymerase II-specific"/>
    <property type="evidence" value="ECO:0007669"/>
    <property type="project" value="InterPro"/>
</dbReference>
<dbReference type="SMART" id="SM00066">
    <property type="entry name" value="GAL4"/>
    <property type="match status" value="1"/>
</dbReference>
<dbReference type="SUPFAM" id="SSF57701">
    <property type="entry name" value="Zn2/Cys6 DNA-binding domain"/>
    <property type="match status" value="1"/>
</dbReference>
<dbReference type="GO" id="GO:0000976">
    <property type="term" value="F:transcription cis-regulatory region binding"/>
    <property type="evidence" value="ECO:0007669"/>
    <property type="project" value="TreeGrafter"/>
</dbReference>
<sequence>MRFGQMPENDRVTRLLVPKPSTKEHLETNGSVNKGKKSRNGCLTCKARRMKCDETKPTCRQCARRGAACGGYPKIGFKWKHFIDPDIASRTQKTNISAQTAPQLGRRLGSFVTTGFQNDGSSTVSDCINEALECLSKEKSSPAKTGQLNLSSDEQSFGWQFEANDLAGTFDLDFLDMTHPINDVDLVGQELSDPLAFDITPLDQRMQNPRLDTSSFETLSAALGSNNTHFRAGPSSPTIGSAPLYRQPRFESDQIDIITTLFNNRTCVVLSVKDSCDENPWRTLIWPLAKNNPALQHAISAMACLQSGTERPELHIRGLAHVRQSIQSLREGLDTEAISVDAALATTLALSIAKSWEAPRTKTDFSHLTEAKMLLKQVVASVRDSQIPPNRARCLKFLANTWIYIDVTTRLTASEPIDSIDTELIEACGLLEDGSQRNKLDPLMGCASDLFPLLGRAADIVRQIWKDGWKRNSPPTIAQAAEVMRAVEKWTARINLTSSDDPAYIVQDAEQTAEAYRWAIFLLLRSAIPSLPGYMTYQQLAQKILIYLATIPISSGTVIVHMFPLLIAGCEVSAPEERAWVIERWEQMSKIMISGIAERCLELTLEAWRRKDGATESRHYNSDSLRIPGDPSEPLTAHANPDVDDLFDELVDAPNKVDEVDNATDPASPNDYAAVSLVPSTPVVHRPSSGKVADSWNSNALRSRLSWLAVMHDWKWQVMLG</sequence>
<dbReference type="GO" id="GO:0045944">
    <property type="term" value="P:positive regulation of transcription by RNA polymerase II"/>
    <property type="evidence" value="ECO:0007669"/>
    <property type="project" value="TreeGrafter"/>
</dbReference>
<evidence type="ECO:0000313" key="5">
    <source>
        <dbReference type="Proteomes" id="UP000053259"/>
    </source>
</evidence>
<dbReference type="InterPro" id="IPR036864">
    <property type="entry name" value="Zn2-C6_fun-type_DNA-bd_sf"/>
</dbReference>
<dbReference type="OrthoDB" id="3886144at2759"/>
<dbReference type="EMBL" id="KN847545">
    <property type="protein sequence ID" value="KIW03327.1"/>
    <property type="molecule type" value="Genomic_DNA"/>
</dbReference>
<dbReference type="Proteomes" id="UP000053259">
    <property type="component" value="Unassembled WGS sequence"/>
</dbReference>
<reference evidence="4 5" key="1">
    <citation type="submission" date="2015-01" db="EMBL/GenBank/DDBJ databases">
        <title>The Genome Sequence of Ochroconis gallopava CBS43764.</title>
        <authorList>
            <consortium name="The Broad Institute Genomics Platform"/>
            <person name="Cuomo C."/>
            <person name="de Hoog S."/>
            <person name="Gorbushina A."/>
            <person name="Stielow B."/>
            <person name="Teixiera M."/>
            <person name="Abouelleil A."/>
            <person name="Chapman S.B."/>
            <person name="Priest M."/>
            <person name="Young S.K."/>
            <person name="Wortman J."/>
            <person name="Nusbaum C."/>
            <person name="Birren B."/>
        </authorList>
    </citation>
    <scope>NUCLEOTIDE SEQUENCE [LARGE SCALE GENOMIC DNA]</scope>
    <source>
        <strain evidence="4 5">CBS 43764</strain>
    </source>
</reference>
<dbReference type="AlphaFoldDB" id="A0A0D1YRS7"/>
<dbReference type="Pfam" id="PF00172">
    <property type="entry name" value="Zn_clus"/>
    <property type="match status" value="1"/>
</dbReference>
<dbReference type="PANTHER" id="PTHR37534">
    <property type="entry name" value="TRANSCRIPTIONAL ACTIVATOR PROTEIN UGA3"/>
    <property type="match status" value="1"/>
</dbReference>
<dbReference type="InParanoid" id="A0A0D1YRS7"/>
<dbReference type="PROSITE" id="PS00463">
    <property type="entry name" value="ZN2_CY6_FUNGAL_1"/>
    <property type="match status" value="1"/>
</dbReference>
<evidence type="ECO:0000256" key="2">
    <source>
        <dbReference type="ARBA" id="ARBA00023242"/>
    </source>
</evidence>
<dbReference type="GO" id="GO:0005634">
    <property type="term" value="C:nucleus"/>
    <property type="evidence" value="ECO:0007669"/>
    <property type="project" value="UniProtKB-SubCell"/>
</dbReference>
<dbReference type="GO" id="GO:0008270">
    <property type="term" value="F:zinc ion binding"/>
    <property type="evidence" value="ECO:0007669"/>
    <property type="project" value="InterPro"/>
</dbReference>
<evidence type="ECO:0000256" key="1">
    <source>
        <dbReference type="ARBA" id="ARBA00004123"/>
    </source>
</evidence>
<gene>
    <name evidence="4" type="ORF">PV09_05539</name>
</gene>
<proteinExistence type="predicted"/>
<accession>A0A0D1YRS7</accession>
<dbReference type="GeneID" id="27313512"/>
<name>A0A0D1YRS7_9PEZI</name>
<dbReference type="RefSeq" id="XP_016213196.1">
    <property type="nucleotide sequence ID" value="XM_016359057.1"/>
</dbReference>
<comment type="subcellular location">
    <subcellularLocation>
        <location evidence="1">Nucleus</location>
    </subcellularLocation>
</comment>
<feature type="domain" description="Zn(2)-C6 fungal-type" evidence="3">
    <location>
        <begin position="41"/>
        <end position="69"/>
    </location>
</feature>
<dbReference type="PROSITE" id="PS50048">
    <property type="entry name" value="ZN2_CY6_FUNGAL_2"/>
    <property type="match status" value="1"/>
</dbReference>
<dbReference type="CDD" id="cd00067">
    <property type="entry name" value="GAL4"/>
    <property type="match status" value="1"/>
</dbReference>
<dbReference type="PANTHER" id="PTHR37534:SF47">
    <property type="entry name" value="ZN(2)-C6 FUNGAL-TYPE DOMAIN-CONTAINING PROTEIN"/>
    <property type="match status" value="1"/>
</dbReference>
<dbReference type="HOGENOM" id="CLU_011075_0_0_1"/>
<dbReference type="Gene3D" id="4.10.240.10">
    <property type="entry name" value="Zn(2)-C6 fungal-type DNA-binding domain"/>
    <property type="match status" value="1"/>
</dbReference>
<organism evidence="4 5">
    <name type="scientific">Verruconis gallopava</name>
    <dbReference type="NCBI Taxonomy" id="253628"/>
    <lineage>
        <taxon>Eukaryota</taxon>
        <taxon>Fungi</taxon>
        <taxon>Dikarya</taxon>
        <taxon>Ascomycota</taxon>
        <taxon>Pezizomycotina</taxon>
        <taxon>Dothideomycetes</taxon>
        <taxon>Pleosporomycetidae</taxon>
        <taxon>Venturiales</taxon>
        <taxon>Sympoventuriaceae</taxon>
        <taxon>Verruconis</taxon>
    </lineage>
</organism>
<dbReference type="InterPro" id="IPR001138">
    <property type="entry name" value="Zn2Cys6_DnaBD"/>
</dbReference>
<protein>
    <recommendedName>
        <fullName evidence="3">Zn(2)-C6 fungal-type domain-containing protein</fullName>
    </recommendedName>
</protein>
<dbReference type="Pfam" id="PF11951">
    <property type="entry name" value="Fungal_trans_2"/>
    <property type="match status" value="1"/>
</dbReference>
<evidence type="ECO:0000259" key="3">
    <source>
        <dbReference type="PROSITE" id="PS50048"/>
    </source>
</evidence>
<keyword evidence="5" id="KW-1185">Reference proteome</keyword>
<evidence type="ECO:0000313" key="4">
    <source>
        <dbReference type="EMBL" id="KIW03327.1"/>
    </source>
</evidence>
<dbReference type="InterPro" id="IPR021858">
    <property type="entry name" value="Fun_TF"/>
</dbReference>
<dbReference type="STRING" id="253628.A0A0D1YRS7"/>